<evidence type="ECO:0000256" key="2">
    <source>
        <dbReference type="ARBA" id="ARBA00022448"/>
    </source>
</evidence>
<evidence type="ECO:0000256" key="8">
    <source>
        <dbReference type="PROSITE-ProRule" id="PRU01360"/>
    </source>
</evidence>
<dbReference type="EMBL" id="APMP01000001">
    <property type="protein sequence ID" value="ENZ84025.1"/>
    <property type="molecule type" value="Genomic_DNA"/>
</dbReference>
<feature type="chain" id="PRO_5004339356" description="Outer membrane receptor for ferrienterochelin and colicin" evidence="10">
    <location>
        <begin position="46"/>
        <end position="890"/>
    </location>
</feature>
<dbReference type="InterPro" id="IPR039426">
    <property type="entry name" value="TonB-dep_rcpt-like"/>
</dbReference>
<evidence type="ECO:0000256" key="1">
    <source>
        <dbReference type="ARBA" id="ARBA00004571"/>
    </source>
</evidence>
<dbReference type="AlphaFoldDB" id="R0D6N8"/>
<comment type="caution">
    <text evidence="13">The sequence shown here is derived from an EMBL/GenBank/DDBJ whole genome shotgun (WGS) entry which is preliminary data.</text>
</comment>
<sequence length="890" mass="95832" precursor="true">MTMERPRERVGDSSLILPERFNTSRWRAALLACASVAAIAGPGQAAETTAAAPAAVADSEGANAVEGVIVTGVRGARRTVADSPAPVDVIGGEQLLTTGKVGLKEVLNTLIPSFNLPGVNGGGTSWTVRAITLRGLNGDQALFLVNGKRRHTTALINNLARVGRGGVPVDLDFIPASAIARIEVLRDGASAQYGSDAIAGVVNIILKDDVDERSFSYTGGQNYLGDGDTRSATLNWGRPLGDNGGFLHLALNWKNNEAASRSVPSRAQYIYQPTVSTVNGVTTVTPDPRDATADRYFWGRSYGPGEEDILAASYNAELPWRDLKLYASGTLSHRSSKKNTGSFLPNLAPVTGVTAGRPLNRNSLPEVYPDGFNALRRIFELDFQSSFGARGETAGWDWDLSTTLAQDHAQLDGENTLNATLGPSSPTYFHLSTHEFRQWTNNLDVTREITGWLKNPLQVSWGLEHRYERFLIEAGDEASYIVGNYVIPAGQPFAGLRPNPGLASYAGTAPEDAGSASRNSGAAYVDLGTNLTRTWYVGVAGRYERYGKGVGDTTSGKLTTRWEFLPGYAVRATVSNGFRAPSLGQTIFATSTINGSLCAAAPNNIFRGAPCTPGEYLTFPTKVLRTDSVEAKALGAEPLKPETSTNYSFGLTAEPFAGLRLTLDSYQIDIDDRIVDTSNLDLSVTQLASRADLAPLLARFPQGLTATYYTNAVSTRTTGTDFVAEYGVNLGELGRLNLNAAYAFNKTKITKLKATPAVLKAVNPNLVLFDRQKIADLTVGTPREKIILGAQWLRGAWNVGLRNTRYGRYTEAGTSASLDRTFSPKWITDLDIGWQVREATNIAIGANNLFDKHPDKIGIINTDQGTGQFGTFSPFGITGGYYYARLTQRF</sequence>
<dbReference type="InterPro" id="IPR000531">
    <property type="entry name" value="Beta-barrel_TonB"/>
</dbReference>
<feature type="domain" description="TonB-dependent receptor-like beta-barrel" evidence="11">
    <location>
        <begin position="360"/>
        <end position="849"/>
    </location>
</feature>
<dbReference type="GO" id="GO:0009279">
    <property type="term" value="C:cell outer membrane"/>
    <property type="evidence" value="ECO:0007669"/>
    <property type="project" value="UniProtKB-SubCell"/>
</dbReference>
<keyword evidence="5 9" id="KW-0798">TonB box</keyword>
<dbReference type="InterPro" id="IPR012910">
    <property type="entry name" value="Plug_dom"/>
</dbReference>
<dbReference type="Proteomes" id="UP000013063">
    <property type="component" value="Unassembled WGS sequence"/>
</dbReference>
<dbReference type="Pfam" id="PF00593">
    <property type="entry name" value="TonB_dep_Rec_b-barrel"/>
    <property type="match status" value="1"/>
</dbReference>
<dbReference type="PANTHER" id="PTHR47234">
    <property type="match status" value="1"/>
</dbReference>
<evidence type="ECO:0000256" key="3">
    <source>
        <dbReference type="ARBA" id="ARBA00022452"/>
    </source>
</evidence>
<keyword evidence="10" id="KW-0732">Signal</keyword>
<reference evidence="13 14" key="1">
    <citation type="journal article" date="2013" name="Genome Announc.">
        <title>Draft Genome Sequence for Caulobacter sp. Strain OR37, a Bacterium Tolerant to Heavy Metals.</title>
        <authorList>
            <person name="Utturkar S.M."/>
            <person name="Bollmann A."/>
            <person name="Brzoska R.M."/>
            <person name="Klingeman D.M."/>
            <person name="Epstein S.E."/>
            <person name="Palumbo A.V."/>
            <person name="Brown S.D."/>
        </authorList>
    </citation>
    <scope>NUCLEOTIDE SEQUENCE [LARGE SCALE GENOMIC DNA]</scope>
    <source>
        <strain evidence="13 14">OR37</strain>
    </source>
</reference>
<dbReference type="Pfam" id="PF07715">
    <property type="entry name" value="Plug"/>
    <property type="match status" value="1"/>
</dbReference>
<evidence type="ECO:0000259" key="12">
    <source>
        <dbReference type="Pfam" id="PF07715"/>
    </source>
</evidence>
<evidence type="ECO:0000256" key="6">
    <source>
        <dbReference type="ARBA" id="ARBA00023136"/>
    </source>
</evidence>
<comment type="subcellular location">
    <subcellularLocation>
        <location evidence="1 8">Cell outer membrane</location>
        <topology evidence="1 8">Multi-pass membrane protein</topology>
    </subcellularLocation>
</comment>
<dbReference type="PATRIC" id="fig|1292034.3.peg.530"/>
<accession>R0D6N8</accession>
<feature type="domain" description="TonB-dependent receptor plug" evidence="12">
    <location>
        <begin position="80"/>
        <end position="201"/>
    </location>
</feature>
<dbReference type="Gene3D" id="2.170.130.10">
    <property type="entry name" value="TonB-dependent receptor, plug domain"/>
    <property type="match status" value="1"/>
</dbReference>
<evidence type="ECO:0000256" key="10">
    <source>
        <dbReference type="SAM" id="SignalP"/>
    </source>
</evidence>
<evidence type="ECO:0000313" key="14">
    <source>
        <dbReference type="Proteomes" id="UP000013063"/>
    </source>
</evidence>
<evidence type="ECO:0000256" key="4">
    <source>
        <dbReference type="ARBA" id="ARBA00022692"/>
    </source>
</evidence>
<evidence type="ECO:0000313" key="13">
    <source>
        <dbReference type="EMBL" id="ENZ84025.1"/>
    </source>
</evidence>
<comment type="similarity">
    <text evidence="8 9">Belongs to the TonB-dependent receptor family.</text>
</comment>
<keyword evidence="2 8" id="KW-0813">Transport</keyword>
<organism evidence="13 14">
    <name type="scientific">Caulobacter vibrioides OR37</name>
    <dbReference type="NCBI Taxonomy" id="1292034"/>
    <lineage>
        <taxon>Bacteria</taxon>
        <taxon>Pseudomonadati</taxon>
        <taxon>Pseudomonadota</taxon>
        <taxon>Alphaproteobacteria</taxon>
        <taxon>Caulobacterales</taxon>
        <taxon>Caulobacteraceae</taxon>
        <taxon>Caulobacter</taxon>
    </lineage>
</organism>
<keyword evidence="4 8" id="KW-0812">Transmembrane</keyword>
<gene>
    <name evidence="13" type="ORF">OR37_00533</name>
</gene>
<dbReference type="eggNOG" id="COG4771">
    <property type="taxonomic scope" value="Bacteria"/>
</dbReference>
<dbReference type="InterPro" id="IPR037066">
    <property type="entry name" value="Plug_dom_sf"/>
</dbReference>
<dbReference type="CDD" id="cd01347">
    <property type="entry name" value="ligand_gated_channel"/>
    <property type="match status" value="1"/>
</dbReference>
<keyword evidence="3 8" id="KW-1134">Transmembrane beta strand</keyword>
<dbReference type="InterPro" id="IPR036942">
    <property type="entry name" value="Beta-barrel_TonB_sf"/>
</dbReference>
<dbReference type="STRING" id="1292034.OR37_00533"/>
<keyword evidence="14" id="KW-1185">Reference proteome</keyword>
<name>R0D6N8_CAUVI</name>
<dbReference type="Gene3D" id="2.40.170.20">
    <property type="entry name" value="TonB-dependent receptor, beta-barrel domain"/>
    <property type="match status" value="1"/>
</dbReference>
<evidence type="ECO:0000256" key="9">
    <source>
        <dbReference type="RuleBase" id="RU003357"/>
    </source>
</evidence>
<proteinExistence type="inferred from homology"/>
<dbReference type="PANTHER" id="PTHR47234:SF3">
    <property type="entry name" value="SECRETIN_TONB SHORT N-TERMINAL DOMAIN-CONTAINING PROTEIN"/>
    <property type="match status" value="1"/>
</dbReference>
<evidence type="ECO:0000259" key="11">
    <source>
        <dbReference type="Pfam" id="PF00593"/>
    </source>
</evidence>
<dbReference type="PROSITE" id="PS52016">
    <property type="entry name" value="TONB_DEPENDENT_REC_3"/>
    <property type="match status" value="1"/>
</dbReference>
<keyword evidence="6 8" id="KW-0472">Membrane</keyword>
<evidence type="ECO:0000256" key="5">
    <source>
        <dbReference type="ARBA" id="ARBA00023077"/>
    </source>
</evidence>
<keyword evidence="7 8" id="KW-0998">Cell outer membrane</keyword>
<evidence type="ECO:0008006" key="15">
    <source>
        <dbReference type="Google" id="ProtNLM"/>
    </source>
</evidence>
<protein>
    <recommendedName>
        <fullName evidence="15">Outer membrane receptor for ferrienterochelin and colicin</fullName>
    </recommendedName>
</protein>
<feature type="signal peptide" evidence="10">
    <location>
        <begin position="1"/>
        <end position="45"/>
    </location>
</feature>
<evidence type="ECO:0000256" key="7">
    <source>
        <dbReference type="ARBA" id="ARBA00023237"/>
    </source>
</evidence>
<dbReference type="SUPFAM" id="SSF56935">
    <property type="entry name" value="Porins"/>
    <property type="match status" value="1"/>
</dbReference>